<organism evidence="3 4">
    <name type="scientific">Pseudonocardia xinjiangensis</name>
    <dbReference type="NCBI Taxonomy" id="75289"/>
    <lineage>
        <taxon>Bacteria</taxon>
        <taxon>Bacillati</taxon>
        <taxon>Actinomycetota</taxon>
        <taxon>Actinomycetes</taxon>
        <taxon>Pseudonocardiales</taxon>
        <taxon>Pseudonocardiaceae</taxon>
        <taxon>Pseudonocardia</taxon>
    </lineage>
</organism>
<dbReference type="Proteomes" id="UP001296706">
    <property type="component" value="Unassembled WGS sequence"/>
</dbReference>
<accession>A0ABX1RH62</accession>
<evidence type="ECO:0008006" key="5">
    <source>
        <dbReference type="Google" id="ProtNLM"/>
    </source>
</evidence>
<feature type="chain" id="PRO_5045185565" description="META domain-containing protein" evidence="2">
    <location>
        <begin position="20"/>
        <end position="263"/>
    </location>
</feature>
<proteinExistence type="predicted"/>
<feature type="region of interest" description="Disordered" evidence="1">
    <location>
        <begin position="123"/>
        <end position="152"/>
    </location>
</feature>
<evidence type="ECO:0000256" key="2">
    <source>
        <dbReference type="SAM" id="SignalP"/>
    </source>
</evidence>
<feature type="compositionally biased region" description="Pro residues" evidence="1">
    <location>
        <begin position="130"/>
        <end position="139"/>
    </location>
</feature>
<comment type="caution">
    <text evidence="3">The sequence shown here is derived from an EMBL/GenBank/DDBJ whole genome shotgun (WGS) entry which is preliminary data.</text>
</comment>
<gene>
    <name evidence="3" type="ORF">HF577_21845</name>
</gene>
<reference evidence="3 4" key="1">
    <citation type="submission" date="2020-04" db="EMBL/GenBank/DDBJ databases">
        <authorList>
            <person name="Klaysubun C."/>
            <person name="Duangmal K."/>
            <person name="Lipun K."/>
        </authorList>
    </citation>
    <scope>NUCLEOTIDE SEQUENCE [LARGE SCALE GENOMIC DNA]</scope>
    <source>
        <strain evidence="3 4">JCM 11839</strain>
    </source>
</reference>
<evidence type="ECO:0000313" key="3">
    <source>
        <dbReference type="EMBL" id="NMH79723.1"/>
    </source>
</evidence>
<sequence>MRPVQIVIGLALVAVTACGQPVVPAGGGGPVDVAELVGSWSVSGTGIEDSVLVLDSHRFEVRAGRDVRYGGWRADSSGLFVAHVSTAGGEWPPDLSTPPWLEAATAVTRAGSDLVLLDAAGEPTARLSPQPGPPPPPGGPAGHFGPAAPLPPGVEPVEPPRLVGRWEITDRARAARAPEPPHADLAAAGSWTGSDGCNGGAGRWVSGPRGVLLATCGPMTLRGCDGMVGVPGWLARSARAGFDGATLVLFDVDGRELGRLVRP</sequence>
<feature type="signal peptide" evidence="2">
    <location>
        <begin position="1"/>
        <end position="19"/>
    </location>
</feature>
<dbReference type="EMBL" id="JAAXKY010000076">
    <property type="protein sequence ID" value="NMH79723.1"/>
    <property type="molecule type" value="Genomic_DNA"/>
</dbReference>
<dbReference type="RefSeq" id="WP_169397788.1">
    <property type="nucleotide sequence ID" value="NZ_BAAAJH010000019.1"/>
</dbReference>
<protein>
    <recommendedName>
        <fullName evidence="5">META domain-containing protein</fullName>
    </recommendedName>
</protein>
<evidence type="ECO:0000313" key="4">
    <source>
        <dbReference type="Proteomes" id="UP001296706"/>
    </source>
</evidence>
<name>A0ABX1RH62_9PSEU</name>
<keyword evidence="2" id="KW-0732">Signal</keyword>
<dbReference type="PROSITE" id="PS51257">
    <property type="entry name" value="PROKAR_LIPOPROTEIN"/>
    <property type="match status" value="1"/>
</dbReference>
<evidence type="ECO:0000256" key="1">
    <source>
        <dbReference type="SAM" id="MobiDB-lite"/>
    </source>
</evidence>
<keyword evidence="4" id="KW-1185">Reference proteome</keyword>